<keyword evidence="1" id="KW-0812">Transmembrane</keyword>
<feature type="transmembrane region" description="Helical" evidence="1">
    <location>
        <begin position="142"/>
        <end position="165"/>
    </location>
</feature>
<evidence type="ECO:0000313" key="2">
    <source>
        <dbReference type="EMBL" id="QHT97980.1"/>
    </source>
</evidence>
<organism evidence="2">
    <name type="scientific">viral metagenome</name>
    <dbReference type="NCBI Taxonomy" id="1070528"/>
    <lineage>
        <taxon>unclassified sequences</taxon>
        <taxon>metagenomes</taxon>
        <taxon>organismal metagenomes</taxon>
    </lineage>
</organism>
<sequence length="184" mass="20964">MLGGIFGNTLDISINLCICAGTLAMFCLGQGIFWIMVGSKQFENVIKDKVQIANLFLEEENSQLRVAFCANLKAQVTSETIEDIKKTEQENIQMMKNRFWGFFSTTTGFFAFMLAFVLYRFSSEISNASPDKVSKLHAKKRGFVLALFLVLFSFSTEILIFEFIIKPYITIGDMEMLYEMVKES</sequence>
<evidence type="ECO:0000256" key="1">
    <source>
        <dbReference type="SAM" id="Phobius"/>
    </source>
</evidence>
<keyword evidence="1" id="KW-1133">Transmembrane helix</keyword>
<reference evidence="2" key="1">
    <citation type="journal article" date="2020" name="Nature">
        <title>Giant virus diversity and host interactions through global metagenomics.</title>
        <authorList>
            <person name="Schulz F."/>
            <person name="Roux S."/>
            <person name="Paez-Espino D."/>
            <person name="Jungbluth S."/>
            <person name="Walsh D.A."/>
            <person name="Denef V.J."/>
            <person name="McMahon K.D."/>
            <person name="Konstantinidis K.T."/>
            <person name="Eloe-Fadrosh E.A."/>
            <person name="Kyrpides N.C."/>
            <person name="Woyke T."/>
        </authorList>
    </citation>
    <scope>NUCLEOTIDE SEQUENCE</scope>
    <source>
        <strain evidence="2">GVMAG-M-3300025626-8</strain>
    </source>
</reference>
<name>A0A6C0IZH7_9ZZZZ</name>
<accession>A0A6C0IZH7</accession>
<dbReference type="EMBL" id="MN740286">
    <property type="protein sequence ID" value="QHT97980.1"/>
    <property type="molecule type" value="Genomic_DNA"/>
</dbReference>
<feature type="transmembrane region" description="Helical" evidence="1">
    <location>
        <begin position="12"/>
        <end position="37"/>
    </location>
</feature>
<dbReference type="AlphaFoldDB" id="A0A6C0IZH7"/>
<proteinExistence type="predicted"/>
<feature type="transmembrane region" description="Helical" evidence="1">
    <location>
        <begin position="99"/>
        <end position="122"/>
    </location>
</feature>
<protein>
    <submittedName>
        <fullName evidence="2">Uncharacterized protein</fullName>
    </submittedName>
</protein>
<keyword evidence="1" id="KW-0472">Membrane</keyword>